<dbReference type="AlphaFoldDB" id="A0A5N7AQC9"/>
<dbReference type="EMBL" id="ML736378">
    <property type="protein sequence ID" value="KAE8372065.1"/>
    <property type="molecule type" value="Genomic_DNA"/>
</dbReference>
<proteinExistence type="predicted"/>
<organism evidence="2 3">
    <name type="scientific">Aspergillus bertholletiae</name>
    <dbReference type="NCBI Taxonomy" id="1226010"/>
    <lineage>
        <taxon>Eukaryota</taxon>
        <taxon>Fungi</taxon>
        <taxon>Dikarya</taxon>
        <taxon>Ascomycota</taxon>
        <taxon>Pezizomycotina</taxon>
        <taxon>Eurotiomycetes</taxon>
        <taxon>Eurotiomycetidae</taxon>
        <taxon>Eurotiales</taxon>
        <taxon>Aspergillaceae</taxon>
        <taxon>Aspergillus</taxon>
        <taxon>Aspergillus subgen. Circumdati</taxon>
    </lineage>
</organism>
<evidence type="ECO:0000313" key="3">
    <source>
        <dbReference type="Proteomes" id="UP000326198"/>
    </source>
</evidence>
<reference evidence="2 3" key="1">
    <citation type="submission" date="2019-04" db="EMBL/GenBank/DDBJ databases">
        <title>Friends and foes A comparative genomics studyof 23 Aspergillus species from section Flavi.</title>
        <authorList>
            <consortium name="DOE Joint Genome Institute"/>
            <person name="Kjaerbolling I."/>
            <person name="Vesth T."/>
            <person name="Frisvad J.C."/>
            <person name="Nybo J.L."/>
            <person name="Theobald S."/>
            <person name="Kildgaard S."/>
            <person name="Isbrandt T."/>
            <person name="Kuo A."/>
            <person name="Sato A."/>
            <person name="Lyhne E.K."/>
            <person name="Kogle M.E."/>
            <person name="Wiebenga A."/>
            <person name="Kun R.S."/>
            <person name="Lubbers R.J."/>
            <person name="Makela M.R."/>
            <person name="Barry K."/>
            <person name="Chovatia M."/>
            <person name="Clum A."/>
            <person name="Daum C."/>
            <person name="Haridas S."/>
            <person name="He G."/>
            <person name="LaButti K."/>
            <person name="Lipzen A."/>
            <person name="Mondo S."/>
            <person name="Riley R."/>
            <person name="Salamov A."/>
            <person name="Simmons B.A."/>
            <person name="Magnuson J.K."/>
            <person name="Henrissat B."/>
            <person name="Mortensen U.H."/>
            <person name="Larsen T.O."/>
            <person name="Devries R.P."/>
            <person name="Grigoriev I.V."/>
            <person name="Machida M."/>
            <person name="Baker S.E."/>
            <person name="Andersen M.R."/>
        </authorList>
    </citation>
    <scope>NUCLEOTIDE SEQUENCE [LARGE SCALE GENOMIC DNA]</scope>
    <source>
        <strain evidence="2 3">IBT 29228</strain>
    </source>
</reference>
<evidence type="ECO:0000256" key="1">
    <source>
        <dbReference type="SAM" id="Phobius"/>
    </source>
</evidence>
<keyword evidence="1" id="KW-0812">Transmembrane</keyword>
<accession>A0A5N7AQC9</accession>
<gene>
    <name evidence="2" type="ORF">BDV26DRAFT_274820</name>
</gene>
<keyword evidence="1" id="KW-1133">Transmembrane helix</keyword>
<evidence type="ECO:0000313" key="2">
    <source>
        <dbReference type="EMBL" id="KAE8372065.1"/>
    </source>
</evidence>
<keyword evidence="1" id="KW-0472">Membrane</keyword>
<sequence>MTVLLNGTDYLNFVLSLFLSFFFFWAQVNENAWFSSIQPPYIAEYVQLPTLHT</sequence>
<name>A0A5N7AQC9_9EURO</name>
<feature type="transmembrane region" description="Helical" evidence="1">
    <location>
        <begin position="12"/>
        <end position="28"/>
    </location>
</feature>
<protein>
    <submittedName>
        <fullName evidence="2">Uncharacterized protein</fullName>
    </submittedName>
</protein>
<keyword evidence="3" id="KW-1185">Reference proteome</keyword>
<dbReference type="Proteomes" id="UP000326198">
    <property type="component" value="Unassembled WGS sequence"/>
</dbReference>